<keyword evidence="2" id="KW-0808">Transferase</keyword>
<comment type="caution">
    <text evidence="4">The sequence shown here is derived from an EMBL/GenBank/DDBJ whole genome shotgun (WGS) entry which is preliminary data.</text>
</comment>
<dbReference type="PANTHER" id="PTHR45947:SF3">
    <property type="entry name" value="SULFOQUINOVOSYL TRANSFERASE SQD2"/>
    <property type="match status" value="1"/>
</dbReference>
<keyword evidence="1" id="KW-0328">Glycosyltransferase</keyword>
<dbReference type="InterPro" id="IPR028098">
    <property type="entry name" value="Glyco_trans_4-like_N"/>
</dbReference>
<dbReference type="PATRIC" id="fig|1469144.8.peg.580"/>
<dbReference type="CDD" id="cd03801">
    <property type="entry name" value="GT4_PimA-like"/>
    <property type="match status" value="1"/>
</dbReference>
<dbReference type="Proteomes" id="UP000070659">
    <property type="component" value="Unassembled WGS sequence"/>
</dbReference>
<dbReference type="Pfam" id="PF13439">
    <property type="entry name" value="Glyco_transf_4"/>
    <property type="match status" value="1"/>
</dbReference>
<dbReference type="Pfam" id="PF13692">
    <property type="entry name" value="Glyco_trans_1_4"/>
    <property type="match status" value="1"/>
</dbReference>
<organism evidence="4 5">
    <name type="scientific">Carbonactinospora thermoautotrophica</name>
    <dbReference type="NCBI Taxonomy" id="1469144"/>
    <lineage>
        <taxon>Bacteria</taxon>
        <taxon>Bacillati</taxon>
        <taxon>Actinomycetota</taxon>
        <taxon>Actinomycetes</taxon>
        <taxon>Kitasatosporales</taxon>
        <taxon>Carbonactinosporaceae</taxon>
        <taxon>Carbonactinospora</taxon>
    </lineage>
</organism>
<name>A0A132MIS7_9ACTN</name>
<gene>
    <name evidence="4" type="ORF">TH66_19885</name>
</gene>
<evidence type="ECO:0000256" key="1">
    <source>
        <dbReference type="ARBA" id="ARBA00022676"/>
    </source>
</evidence>
<evidence type="ECO:0000259" key="3">
    <source>
        <dbReference type="Pfam" id="PF13439"/>
    </source>
</evidence>
<dbReference type="EMBL" id="JYIJ01000019">
    <property type="protein sequence ID" value="KWW97744.1"/>
    <property type="molecule type" value="Genomic_DNA"/>
</dbReference>
<evidence type="ECO:0000313" key="5">
    <source>
        <dbReference type="Proteomes" id="UP000070659"/>
    </source>
</evidence>
<evidence type="ECO:0000256" key="2">
    <source>
        <dbReference type="ARBA" id="ARBA00022679"/>
    </source>
</evidence>
<feature type="domain" description="Glycosyltransferase subfamily 4-like N-terminal" evidence="3">
    <location>
        <begin position="24"/>
        <end position="176"/>
    </location>
</feature>
<reference evidence="4 5" key="1">
    <citation type="submission" date="2015-02" db="EMBL/GenBank/DDBJ databases">
        <title>Physiological reanalysis, assessment of diazotrophy, and genome sequences of multiple isolates of Streptomyces thermoautotrophicus.</title>
        <authorList>
            <person name="MacKellar D.C."/>
            <person name="Lieber L."/>
            <person name="Norman J."/>
            <person name="Bolger A."/>
            <person name="Tobin C."/>
            <person name="Murray J.W."/>
            <person name="Prell J."/>
        </authorList>
    </citation>
    <scope>NUCLEOTIDE SEQUENCE [LARGE SCALE GENOMIC DNA]</scope>
    <source>
        <strain evidence="4 5">UBT1</strain>
    </source>
</reference>
<dbReference type="PANTHER" id="PTHR45947">
    <property type="entry name" value="SULFOQUINOVOSYL TRANSFERASE SQD2"/>
    <property type="match status" value="1"/>
</dbReference>
<protein>
    <recommendedName>
        <fullName evidence="3">Glycosyltransferase subfamily 4-like N-terminal domain-containing protein</fullName>
    </recommendedName>
</protein>
<dbReference type="InterPro" id="IPR050194">
    <property type="entry name" value="Glycosyltransferase_grp1"/>
</dbReference>
<dbReference type="RefSeq" id="WP_067071422.1">
    <property type="nucleotide sequence ID" value="NZ_JYIJ01000019.1"/>
</dbReference>
<dbReference type="GO" id="GO:1901137">
    <property type="term" value="P:carbohydrate derivative biosynthetic process"/>
    <property type="evidence" value="ECO:0007669"/>
    <property type="project" value="UniProtKB-ARBA"/>
</dbReference>
<proteinExistence type="predicted"/>
<sequence>MTPPTTRRSVAFVLASWRPDAPAGMERATAALATGLTQAGHHAVIVTAAPQPHQPGLPGVQVEALTCLRVTFPCDDLTLREAITRDEHVIAEQLARILTRYRADTVVFVDALWGLGRLHAELPARRVLAAHVLGHDADLRPALARADVVIAPSPVVLAQAAGAGWNTTDWRIVPNALLHDPETGPQPPHAVREELRRAGPVRVLARLGPEKGVAELLAAAHDWDRPLEVALAKADFEAEHGAQQTLLRRCQQLAEASKSARVRDGLPWQAVPGWLAGAAVVIVPSLAETFGLVAAEALGVGTPVVAYRLGHLPALIGESDDGAGGVLVEPGEGPAGLLRAAEALLADSLRYGAISRAAYYRSRDFRPLRVAECFVEAVS</sequence>
<evidence type="ECO:0000313" key="4">
    <source>
        <dbReference type="EMBL" id="KWW97744.1"/>
    </source>
</evidence>
<dbReference type="Gene3D" id="3.40.50.2000">
    <property type="entry name" value="Glycogen Phosphorylase B"/>
    <property type="match status" value="2"/>
</dbReference>
<dbReference type="AlphaFoldDB" id="A0A132MIS7"/>
<accession>A0A132MIS7</accession>
<dbReference type="SUPFAM" id="SSF53756">
    <property type="entry name" value="UDP-Glycosyltransferase/glycogen phosphorylase"/>
    <property type="match status" value="1"/>
</dbReference>
<dbReference type="GO" id="GO:0016757">
    <property type="term" value="F:glycosyltransferase activity"/>
    <property type="evidence" value="ECO:0007669"/>
    <property type="project" value="UniProtKB-KW"/>
</dbReference>